<evidence type="ECO:0000313" key="1">
    <source>
        <dbReference type="EMBL" id="ALS21441.1"/>
    </source>
</evidence>
<dbReference type="KEGG" id="pnp:IJ22_10590"/>
<dbReference type="AlphaFoldDB" id="A0A0U2UHS5"/>
<name>A0A0U2UHS5_9BACL</name>
<dbReference type="PATRIC" id="fig|162209.4.peg.1129"/>
<protein>
    <recommendedName>
        <fullName evidence="3">2'-5' RNA ligase family protein</fullName>
    </recommendedName>
</protein>
<gene>
    <name evidence="1" type="ORF">IJ22_10590</name>
</gene>
<dbReference type="RefSeq" id="WP_145862499.1">
    <property type="nucleotide sequence ID" value="NZ_CP013652.1"/>
</dbReference>
<dbReference type="OrthoDB" id="1524661at2"/>
<dbReference type="Gene3D" id="3.90.1140.10">
    <property type="entry name" value="Cyclic phosphodiesterase"/>
    <property type="match status" value="1"/>
</dbReference>
<evidence type="ECO:0008006" key="3">
    <source>
        <dbReference type="Google" id="ProtNLM"/>
    </source>
</evidence>
<keyword evidence="2" id="KW-1185">Reference proteome</keyword>
<sequence length="62" mass="7339">MFYGIAVFPSTEIREFADLYRRRYDPHFPLLKPHLTLREKEAWDKPPASFRFRLAADTLALG</sequence>
<dbReference type="Proteomes" id="UP000061660">
    <property type="component" value="Chromosome"/>
</dbReference>
<organism evidence="1 2">
    <name type="scientific">Paenibacillus naphthalenovorans</name>
    <dbReference type="NCBI Taxonomy" id="162209"/>
    <lineage>
        <taxon>Bacteria</taxon>
        <taxon>Bacillati</taxon>
        <taxon>Bacillota</taxon>
        <taxon>Bacilli</taxon>
        <taxon>Bacillales</taxon>
        <taxon>Paenibacillaceae</taxon>
        <taxon>Paenibacillus</taxon>
    </lineage>
</organism>
<dbReference type="STRING" id="162209.IJ22_10590"/>
<accession>A0A0U2UHS5</accession>
<reference evidence="1 2" key="2">
    <citation type="journal article" date="2016" name="Genome Announc.">
        <title>Complete Genome Sequences of Two Interactive Moderate Thermophiles, Paenibacillus napthalenovorans 32O-Y and Paenibacillus sp. 32O-W.</title>
        <authorList>
            <person name="Butler R.R.III."/>
            <person name="Wang J."/>
            <person name="Stark B.C."/>
            <person name="Pombert J.F."/>
        </authorList>
    </citation>
    <scope>NUCLEOTIDE SEQUENCE [LARGE SCALE GENOMIC DNA]</scope>
    <source>
        <strain evidence="1 2">32O-Y</strain>
    </source>
</reference>
<evidence type="ECO:0000313" key="2">
    <source>
        <dbReference type="Proteomes" id="UP000061660"/>
    </source>
</evidence>
<dbReference type="EMBL" id="CP013652">
    <property type="protein sequence ID" value="ALS21441.1"/>
    <property type="molecule type" value="Genomic_DNA"/>
</dbReference>
<reference evidence="2" key="1">
    <citation type="submission" date="2015-12" db="EMBL/GenBank/DDBJ databases">
        <title>Complete genome sequences of two moderately thermophilic Paenibacillus species.</title>
        <authorList>
            <person name="Butler R.III."/>
            <person name="Wang J."/>
            <person name="Stark B.C."/>
            <person name="Pombert J.-F."/>
        </authorList>
    </citation>
    <scope>NUCLEOTIDE SEQUENCE [LARGE SCALE GENOMIC DNA]</scope>
    <source>
        <strain evidence="2">32O-Y</strain>
    </source>
</reference>
<proteinExistence type="predicted"/>